<evidence type="ECO:0000313" key="2">
    <source>
        <dbReference type="Proteomes" id="UP001497535"/>
    </source>
</evidence>
<dbReference type="Proteomes" id="UP001497535">
    <property type="component" value="Unassembled WGS sequence"/>
</dbReference>
<reference evidence="1" key="1">
    <citation type="submission" date="2023-11" db="EMBL/GenBank/DDBJ databases">
        <authorList>
            <person name="Poullet M."/>
        </authorList>
    </citation>
    <scope>NUCLEOTIDE SEQUENCE</scope>
    <source>
        <strain evidence="1">E1834</strain>
    </source>
</reference>
<sequence>MFYVFERFSQCTFKVRIRTTKVSYNNIEIYPKEKFLPQQEILAKANTKFLVSHCGQNSLNEV</sequence>
<dbReference type="EMBL" id="CAVMJV010000060">
    <property type="protein sequence ID" value="CAK5086388.1"/>
    <property type="molecule type" value="Genomic_DNA"/>
</dbReference>
<protein>
    <submittedName>
        <fullName evidence="1">Uncharacterized protein</fullName>
    </submittedName>
</protein>
<proteinExistence type="predicted"/>
<name>A0ACB1A578_MELEN</name>
<accession>A0ACB1A578</accession>
<evidence type="ECO:0000313" key="1">
    <source>
        <dbReference type="EMBL" id="CAK5086388.1"/>
    </source>
</evidence>
<organism evidence="1 2">
    <name type="scientific">Meloidogyne enterolobii</name>
    <name type="common">Root-knot nematode worm</name>
    <name type="synonym">Meloidogyne mayaguensis</name>
    <dbReference type="NCBI Taxonomy" id="390850"/>
    <lineage>
        <taxon>Eukaryota</taxon>
        <taxon>Metazoa</taxon>
        <taxon>Ecdysozoa</taxon>
        <taxon>Nematoda</taxon>
        <taxon>Chromadorea</taxon>
        <taxon>Rhabditida</taxon>
        <taxon>Tylenchina</taxon>
        <taxon>Tylenchomorpha</taxon>
        <taxon>Tylenchoidea</taxon>
        <taxon>Meloidogynidae</taxon>
        <taxon>Meloidogyninae</taxon>
        <taxon>Meloidogyne</taxon>
    </lineage>
</organism>
<gene>
    <name evidence="1" type="ORF">MENTE1834_LOCUS33882</name>
</gene>
<comment type="caution">
    <text evidence="1">The sequence shown here is derived from an EMBL/GenBank/DDBJ whole genome shotgun (WGS) entry which is preliminary data.</text>
</comment>
<keyword evidence="2" id="KW-1185">Reference proteome</keyword>